<evidence type="ECO:0000313" key="2">
    <source>
        <dbReference type="Proteomes" id="UP000440513"/>
    </source>
</evidence>
<accession>A0A7X2P4R3</accession>
<sequence length="263" mass="30501">MYDVREKISIQELYDATVKISDMKGGIASSMTIYYIGEILKELQDAFITDDEKCAEIVSVEWLCRNILEWKQMRCLQKEMKNDPKIYADLVGIVYKAEDDEPDDKEKCEVANAVYSAFDKARFCPAEKDGKVSYEVLKKWVEELKGLLIKQKQENLFGHLIGRLLAYSPIGADSYHPCEAVRKIIEEYDSDSLRSSYIVAEENKRGVHTVDAGKSELILHQRYLNNAEGLQAEYPKIAEIYFTLSEDYKREAEYERKRAEDEW</sequence>
<dbReference type="EMBL" id="VUMS01000027">
    <property type="protein sequence ID" value="MST67471.1"/>
    <property type="molecule type" value="Genomic_DNA"/>
</dbReference>
<dbReference type="Proteomes" id="UP000440513">
    <property type="component" value="Unassembled WGS sequence"/>
</dbReference>
<name>A0A7X2P4R3_9FIRM</name>
<organism evidence="1 2">
    <name type="scientific">Oliverpabstia intestinalis</name>
    <dbReference type="NCBI Taxonomy" id="2606633"/>
    <lineage>
        <taxon>Bacteria</taxon>
        <taxon>Bacillati</taxon>
        <taxon>Bacillota</taxon>
        <taxon>Clostridia</taxon>
        <taxon>Lachnospirales</taxon>
        <taxon>Lachnospiraceae</taxon>
        <taxon>Oliverpabstia</taxon>
    </lineage>
</organism>
<evidence type="ECO:0000313" key="1">
    <source>
        <dbReference type="EMBL" id="MST67471.1"/>
    </source>
</evidence>
<gene>
    <name evidence="1" type="ORF">FYJ57_12280</name>
</gene>
<comment type="caution">
    <text evidence="1">The sequence shown here is derived from an EMBL/GenBank/DDBJ whole genome shotgun (WGS) entry which is preliminary data.</text>
</comment>
<dbReference type="AlphaFoldDB" id="A0A7X2P4R3"/>
<protein>
    <submittedName>
        <fullName evidence="1">Uncharacterized protein</fullName>
    </submittedName>
</protein>
<keyword evidence="2" id="KW-1185">Reference proteome</keyword>
<proteinExistence type="predicted"/>
<dbReference type="RefSeq" id="WP_154432855.1">
    <property type="nucleotide sequence ID" value="NZ_VUMS01000027.1"/>
</dbReference>
<reference evidence="1 2" key="1">
    <citation type="submission" date="2019-08" db="EMBL/GenBank/DDBJ databases">
        <title>In-depth cultivation of the pig gut microbiome towards novel bacterial diversity and tailored functional studies.</title>
        <authorList>
            <person name="Wylensek D."/>
            <person name="Hitch T.C.A."/>
            <person name="Clavel T."/>
        </authorList>
    </citation>
    <scope>NUCLEOTIDE SEQUENCE [LARGE SCALE GENOMIC DNA]</scope>
    <source>
        <strain evidence="1 2">BSM-380-WT-5A</strain>
    </source>
</reference>